<keyword evidence="11 17" id="KW-0472">Membrane</keyword>
<dbReference type="GO" id="GO:0015990">
    <property type="term" value="P:electron transport coupled proton transport"/>
    <property type="evidence" value="ECO:0007669"/>
    <property type="project" value="InterPro"/>
</dbReference>
<dbReference type="GO" id="GO:0005886">
    <property type="term" value="C:plasma membrane"/>
    <property type="evidence" value="ECO:0007669"/>
    <property type="project" value="UniProtKB-SubCell"/>
</dbReference>
<evidence type="ECO:0000256" key="1">
    <source>
        <dbReference type="ARBA" id="ARBA00004651"/>
    </source>
</evidence>
<feature type="transmembrane region" description="Helical" evidence="17">
    <location>
        <begin position="30"/>
        <end position="48"/>
    </location>
</feature>
<reference evidence="18 19" key="1">
    <citation type="submission" date="2020-08" db="EMBL/GenBank/DDBJ databases">
        <title>Genomic Encyclopedia of Type Strains, Phase III (KMG-III): the genomes of soil and plant-associated and newly described type strains.</title>
        <authorList>
            <person name="Whitman W."/>
        </authorList>
    </citation>
    <scope>NUCLEOTIDE SEQUENCE [LARGE SCALE GENOMIC DNA]</scope>
    <source>
        <strain evidence="18 19">CECT 4462</strain>
    </source>
</reference>
<evidence type="ECO:0000256" key="13">
    <source>
        <dbReference type="ARBA" id="ARBA00030071"/>
    </source>
</evidence>
<dbReference type="GO" id="GO:0015078">
    <property type="term" value="F:proton transmembrane transporter activity"/>
    <property type="evidence" value="ECO:0007669"/>
    <property type="project" value="TreeGrafter"/>
</dbReference>
<comment type="function">
    <text evidence="12">Cytochrome bo(3) ubiquinol terminal oxidase is the component of the aerobic respiratory chain of E.coli that predominates when cells are grown at high aeration. Has proton pump activity across the membrane in addition to electron transfer, pumping 2 protons/electron.</text>
</comment>
<dbReference type="NCBIfam" id="TIGR02847">
    <property type="entry name" value="CyoD"/>
    <property type="match status" value="1"/>
</dbReference>
<evidence type="ECO:0000256" key="9">
    <source>
        <dbReference type="ARBA" id="ARBA00022989"/>
    </source>
</evidence>
<evidence type="ECO:0000256" key="12">
    <source>
        <dbReference type="ARBA" id="ARBA00025694"/>
    </source>
</evidence>
<dbReference type="EMBL" id="JACHXI010000001">
    <property type="protein sequence ID" value="MBB3101923.1"/>
    <property type="molecule type" value="Genomic_DNA"/>
</dbReference>
<feature type="transmembrane region" description="Helical" evidence="17">
    <location>
        <begin position="60"/>
        <end position="82"/>
    </location>
</feature>
<dbReference type="Pfam" id="PF03626">
    <property type="entry name" value="COX4_pro"/>
    <property type="match status" value="1"/>
</dbReference>
<comment type="subunit">
    <text evidence="3">Heterooctamer of two A chains, two B chains, two C chains and two D chains.</text>
</comment>
<keyword evidence="7 17" id="KW-0812">Transmembrane</keyword>
<evidence type="ECO:0000256" key="14">
    <source>
        <dbReference type="ARBA" id="ARBA00030211"/>
    </source>
</evidence>
<organism evidence="18 19">
    <name type="scientific">Azomonas macrocytogenes</name>
    <name type="common">Azotobacter macrocytogenes</name>
    <dbReference type="NCBI Taxonomy" id="69962"/>
    <lineage>
        <taxon>Bacteria</taxon>
        <taxon>Pseudomonadati</taxon>
        <taxon>Pseudomonadota</taxon>
        <taxon>Gammaproteobacteria</taxon>
        <taxon>Pseudomonadales</taxon>
        <taxon>Pseudomonadaceae</taxon>
        <taxon>Azomonas</taxon>
    </lineage>
</organism>
<comment type="subcellular location">
    <subcellularLocation>
        <location evidence="1">Cell membrane</location>
        <topology evidence="1">Multi-pass membrane protein</topology>
    </subcellularLocation>
</comment>
<accession>A0A839T2H5</accession>
<evidence type="ECO:0000313" key="18">
    <source>
        <dbReference type="EMBL" id="MBB3101923.1"/>
    </source>
</evidence>
<evidence type="ECO:0000256" key="17">
    <source>
        <dbReference type="SAM" id="Phobius"/>
    </source>
</evidence>
<dbReference type="AlphaFoldDB" id="A0A839T2H5"/>
<evidence type="ECO:0000256" key="2">
    <source>
        <dbReference type="ARBA" id="ARBA00008079"/>
    </source>
</evidence>
<evidence type="ECO:0000256" key="6">
    <source>
        <dbReference type="ARBA" id="ARBA00022475"/>
    </source>
</evidence>
<evidence type="ECO:0000256" key="8">
    <source>
        <dbReference type="ARBA" id="ARBA00022982"/>
    </source>
</evidence>
<evidence type="ECO:0000256" key="10">
    <source>
        <dbReference type="ARBA" id="ARBA00023002"/>
    </source>
</evidence>
<keyword evidence="6" id="KW-1003">Cell membrane</keyword>
<dbReference type="PANTHER" id="PTHR36835">
    <property type="entry name" value="CYTOCHROME BO(3) UBIQUINOL OXIDASE SUBUNIT 4"/>
    <property type="match status" value="1"/>
</dbReference>
<gene>
    <name evidence="18" type="ORF">FHR87_000283</name>
</gene>
<keyword evidence="9 17" id="KW-1133">Transmembrane helix</keyword>
<dbReference type="GO" id="GO:0009486">
    <property type="term" value="F:cytochrome bo3 ubiquinol oxidase activity"/>
    <property type="evidence" value="ECO:0007669"/>
    <property type="project" value="InterPro"/>
</dbReference>
<dbReference type="GO" id="GO:0019646">
    <property type="term" value="P:aerobic electron transport chain"/>
    <property type="evidence" value="ECO:0007669"/>
    <property type="project" value="TreeGrafter"/>
</dbReference>
<keyword evidence="19" id="KW-1185">Reference proteome</keyword>
<keyword evidence="5" id="KW-0813">Transport</keyword>
<dbReference type="InterPro" id="IPR014210">
    <property type="entry name" value="Cyt_o_ubiqinol_oxidase_su4"/>
</dbReference>
<evidence type="ECO:0000256" key="4">
    <source>
        <dbReference type="ARBA" id="ARBA00014689"/>
    </source>
</evidence>
<protein>
    <recommendedName>
        <fullName evidence="4">Cytochrome bo(3) ubiquinol oxidase subunit 4</fullName>
    </recommendedName>
    <alternativeName>
        <fullName evidence="16">Cytochrome o ubiquinol oxidase subunit 4</fullName>
    </alternativeName>
    <alternativeName>
        <fullName evidence="13">Oxidase bo(3) subunit 4</fullName>
    </alternativeName>
    <alternativeName>
        <fullName evidence="14">Ubiquinol oxidase polypeptide IV</fullName>
    </alternativeName>
    <alternativeName>
        <fullName evidence="15">Ubiquinol oxidase subunit 4</fullName>
    </alternativeName>
</protein>
<evidence type="ECO:0000256" key="11">
    <source>
        <dbReference type="ARBA" id="ARBA00023136"/>
    </source>
</evidence>
<comment type="similarity">
    <text evidence="2">Belongs to the cytochrome c oxidase bacterial subunit 4 family.</text>
</comment>
<evidence type="ECO:0000256" key="7">
    <source>
        <dbReference type="ARBA" id="ARBA00022692"/>
    </source>
</evidence>
<proteinExistence type="inferred from homology"/>
<keyword evidence="10" id="KW-0560">Oxidoreductase</keyword>
<dbReference type="InterPro" id="IPR050968">
    <property type="entry name" value="Cytochrome_c_oxidase_bac_sub4"/>
</dbReference>
<dbReference type="GO" id="GO:0009319">
    <property type="term" value="C:cytochrome o ubiquinol oxidase complex"/>
    <property type="evidence" value="ECO:0007669"/>
    <property type="project" value="TreeGrafter"/>
</dbReference>
<comment type="caution">
    <text evidence="18">The sequence shown here is derived from an EMBL/GenBank/DDBJ whole genome shotgun (WGS) entry which is preliminary data.</text>
</comment>
<evidence type="ECO:0000256" key="3">
    <source>
        <dbReference type="ARBA" id="ARBA00011700"/>
    </source>
</evidence>
<sequence>MTGFILAVILTVIPFGVVMTSALSPAVTILVVALFAVAQVFVHLVYFLHLSLAPSQTWNVVSLLFSVLVIVFLIGLSVWIMWSMHYHMMIN</sequence>
<dbReference type="InterPro" id="IPR005171">
    <property type="entry name" value="Cyt_c_oxidase_su4_prok"/>
</dbReference>
<evidence type="ECO:0000256" key="16">
    <source>
        <dbReference type="ARBA" id="ARBA00032185"/>
    </source>
</evidence>
<evidence type="ECO:0000313" key="19">
    <source>
        <dbReference type="Proteomes" id="UP000549250"/>
    </source>
</evidence>
<evidence type="ECO:0000256" key="5">
    <source>
        <dbReference type="ARBA" id="ARBA00022448"/>
    </source>
</evidence>
<keyword evidence="8" id="KW-0249">Electron transport</keyword>
<dbReference type="Proteomes" id="UP000549250">
    <property type="component" value="Unassembled WGS sequence"/>
</dbReference>
<evidence type="ECO:0000256" key="15">
    <source>
        <dbReference type="ARBA" id="ARBA00031887"/>
    </source>
</evidence>
<dbReference type="PANTHER" id="PTHR36835:SF1">
    <property type="entry name" value="CYTOCHROME BO(3) UBIQUINOL OXIDASE SUBUNIT 4"/>
    <property type="match status" value="1"/>
</dbReference>
<name>A0A839T2H5_AZOMA</name>